<dbReference type="AlphaFoldDB" id="A0A5N5T4F0"/>
<protein>
    <submittedName>
        <fullName evidence="1">Uncharacterized protein</fullName>
    </submittedName>
</protein>
<name>A0A5N5T4F0_9CRUS</name>
<dbReference type="EMBL" id="SEYY01010666">
    <property type="protein sequence ID" value="KAB7501431.1"/>
    <property type="molecule type" value="Genomic_DNA"/>
</dbReference>
<proteinExistence type="predicted"/>
<evidence type="ECO:0000313" key="2">
    <source>
        <dbReference type="Proteomes" id="UP000326759"/>
    </source>
</evidence>
<comment type="caution">
    <text evidence="1">The sequence shown here is derived from an EMBL/GenBank/DDBJ whole genome shotgun (WGS) entry which is preliminary data.</text>
</comment>
<dbReference type="OrthoDB" id="10465189at2759"/>
<feature type="non-terminal residue" evidence="1">
    <location>
        <position position="142"/>
    </location>
</feature>
<organism evidence="1 2">
    <name type="scientific">Armadillidium nasatum</name>
    <dbReference type="NCBI Taxonomy" id="96803"/>
    <lineage>
        <taxon>Eukaryota</taxon>
        <taxon>Metazoa</taxon>
        <taxon>Ecdysozoa</taxon>
        <taxon>Arthropoda</taxon>
        <taxon>Crustacea</taxon>
        <taxon>Multicrustacea</taxon>
        <taxon>Malacostraca</taxon>
        <taxon>Eumalacostraca</taxon>
        <taxon>Peracarida</taxon>
        <taxon>Isopoda</taxon>
        <taxon>Oniscidea</taxon>
        <taxon>Crinocheta</taxon>
        <taxon>Armadillidiidae</taxon>
        <taxon>Armadillidium</taxon>
    </lineage>
</organism>
<keyword evidence="2" id="KW-1185">Reference proteome</keyword>
<gene>
    <name evidence="1" type="ORF">Anas_08038</name>
</gene>
<evidence type="ECO:0000313" key="1">
    <source>
        <dbReference type="EMBL" id="KAB7501431.1"/>
    </source>
</evidence>
<accession>A0A5N5T4F0</accession>
<dbReference type="Proteomes" id="UP000326759">
    <property type="component" value="Unassembled WGS sequence"/>
</dbReference>
<sequence>MSYFLVKIDRNILDRLEENIDQNINTELMSPSKYGGKEFIRIQRIMPKGSVLDPDISLSITGLNPWLTYHLVLEFLESKKKYRRIHDCGLEEVGAADEGWIKNFTLHMLKVSPKLKRIYLLPSIFCVYEKFRDSHICESKKV</sequence>
<reference evidence="1 2" key="1">
    <citation type="journal article" date="2019" name="PLoS Biol.">
        <title>Sex chromosomes control vertical transmission of feminizing Wolbachia symbionts in an isopod.</title>
        <authorList>
            <person name="Becking T."/>
            <person name="Chebbi M.A."/>
            <person name="Giraud I."/>
            <person name="Moumen B."/>
            <person name="Laverre T."/>
            <person name="Caubet Y."/>
            <person name="Peccoud J."/>
            <person name="Gilbert C."/>
            <person name="Cordaux R."/>
        </authorList>
    </citation>
    <scope>NUCLEOTIDE SEQUENCE [LARGE SCALE GENOMIC DNA]</scope>
    <source>
        <strain evidence="1">ANa2</strain>
        <tissue evidence="1">Whole body excluding digestive tract and cuticle</tissue>
    </source>
</reference>